<name>A0A2S4UVK2_9BASI</name>
<dbReference type="AlphaFoldDB" id="A0A2S4UVK2"/>
<dbReference type="VEuPathDB" id="FungiDB:PSHT_08008"/>
<organism evidence="1 2">
    <name type="scientific">Puccinia striiformis</name>
    <dbReference type="NCBI Taxonomy" id="27350"/>
    <lineage>
        <taxon>Eukaryota</taxon>
        <taxon>Fungi</taxon>
        <taxon>Dikarya</taxon>
        <taxon>Basidiomycota</taxon>
        <taxon>Pucciniomycotina</taxon>
        <taxon>Pucciniomycetes</taxon>
        <taxon>Pucciniales</taxon>
        <taxon>Pucciniaceae</taxon>
        <taxon>Puccinia</taxon>
    </lineage>
</organism>
<accession>A0A2S4UVK2</accession>
<dbReference type="VEuPathDB" id="FungiDB:PSTT_12668"/>
<keyword evidence="2" id="KW-1185">Reference proteome</keyword>
<comment type="caution">
    <text evidence="1">The sequence shown here is derived from an EMBL/GenBank/DDBJ whole genome shotgun (WGS) entry which is preliminary data.</text>
</comment>
<evidence type="ECO:0000313" key="2">
    <source>
        <dbReference type="Proteomes" id="UP000239156"/>
    </source>
</evidence>
<protein>
    <submittedName>
        <fullName evidence="1">Uncharacterized protein</fullName>
    </submittedName>
</protein>
<dbReference type="EMBL" id="PKSL01000164">
    <property type="protein sequence ID" value="POW01165.1"/>
    <property type="molecule type" value="Genomic_DNA"/>
</dbReference>
<evidence type="ECO:0000313" key="1">
    <source>
        <dbReference type="EMBL" id="POW01165.1"/>
    </source>
</evidence>
<proteinExistence type="predicted"/>
<dbReference type="Proteomes" id="UP000239156">
    <property type="component" value="Unassembled WGS sequence"/>
</dbReference>
<sequence length="226" mass="25408">MSWVINTTAASPLTIDVVDKQANLDQLVAQVKEEIFRQLKPEDHGYLLQSSRLLSLRDSNPSKCTGQSNILFNDLSVPRCWRARAGVYRAESLMILGFDELAKAQLIMTSRLLENDDHLQPIDLIDRNRHEILEGLVGWNIALGKISLEKRHSDILSNHLFPIMLYHHNQSNEIIDWGIIDPVPTFDLPIPSRKTKNGNMISASSKLFSAGYPSSASLSALDLNYC</sequence>
<gene>
    <name evidence="1" type="ORF">PSTT_12668</name>
</gene>
<reference evidence="1" key="1">
    <citation type="submission" date="2017-12" db="EMBL/GenBank/DDBJ databases">
        <title>Gene loss provides genomic basis for host adaptation in cereal stripe rust fungi.</title>
        <authorList>
            <person name="Xia C."/>
        </authorList>
    </citation>
    <scope>NUCLEOTIDE SEQUENCE [LARGE SCALE GENOMIC DNA]</scope>
    <source>
        <strain evidence="1">93-210</strain>
    </source>
</reference>